<protein>
    <submittedName>
        <fullName evidence="4">TetR/AcrR family transcriptional regulator</fullName>
    </submittedName>
</protein>
<dbReference type="Pfam" id="PF14278">
    <property type="entry name" value="TetR_C_8"/>
    <property type="match status" value="1"/>
</dbReference>
<evidence type="ECO:0000259" key="3">
    <source>
        <dbReference type="PROSITE" id="PS50977"/>
    </source>
</evidence>
<dbReference type="EMBL" id="JAVCWF010000001">
    <property type="protein sequence ID" value="MDQ7938367.1"/>
    <property type="molecule type" value="Genomic_DNA"/>
</dbReference>
<keyword evidence="5" id="KW-1185">Reference proteome</keyword>
<dbReference type="Proteomes" id="UP001227831">
    <property type="component" value="Unassembled WGS sequence"/>
</dbReference>
<evidence type="ECO:0000256" key="1">
    <source>
        <dbReference type="ARBA" id="ARBA00023125"/>
    </source>
</evidence>
<dbReference type="PANTHER" id="PTHR43479:SF11">
    <property type="entry name" value="ACREF_ENVCD OPERON REPRESSOR-RELATED"/>
    <property type="match status" value="1"/>
</dbReference>
<dbReference type="PROSITE" id="PS50977">
    <property type="entry name" value="HTH_TETR_2"/>
    <property type="match status" value="1"/>
</dbReference>
<dbReference type="SUPFAM" id="SSF46689">
    <property type="entry name" value="Homeodomain-like"/>
    <property type="match status" value="1"/>
</dbReference>
<evidence type="ECO:0000313" key="5">
    <source>
        <dbReference type="Proteomes" id="UP001227831"/>
    </source>
</evidence>
<evidence type="ECO:0000256" key="2">
    <source>
        <dbReference type="PROSITE-ProRule" id="PRU00335"/>
    </source>
</evidence>
<name>A0ABU1ABP3_9LACO</name>
<dbReference type="PANTHER" id="PTHR43479">
    <property type="entry name" value="ACREF/ENVCD OPERON REPRESSOR-RELATED"/>
    <property type="match status" value="1"/>
</dbReference>
<dbReference type="InterPro" id="IPR009057">
    <property type="entry name" value="Homeodomain-like_sf"/>
</dbReference>
<organism evidence="4 5">
    <name type="scientific">Lactiplantibacillus brownii</name>
    <dbReference type="NCBI Taxonomy" id="3069269"/>
    <lineage>
        <taxon>Bacteria</taxon>
        <taxon>Bacillati</taxon>
        <taxon>Bacillota</taxon>
        <taxon>Bacilli</taxon>
        <taxon>Lactobacillales</taxon>
        <taxon>Lactobacillaceae</taxon>
        <taxon>Lactiplantibacillus</taxon>
    </lineage>
</organism>
<comment type="caution">
    <text evidence="4">The sequence shown here is derived from an EMBL/GenBank/DDBJ whole genome shotgun (WGS) entry which is preliminary data.</text>
</comment>
<dbReference type="InterPro" id="IPR001647">
    <property type="entry name" value="HTH_TetR"/>
</dbReference>
<dbReference type="Gene3D" id="1.10.357.10">
    <property type="entry name" value="Tetracycline Repressor, domain 2"/>
    <property type="match status" value="1"/>
</dbReference>
<evidence type="ECO:0000313" key="4">
    <source>
        <dbReference type="EMBL" id="MDQ7938367.1"/>
    </source>
</evidence>
<accession>A0ABU1ABP3</accession>
<dbReference type="InterPro" id="IPR050624">
    <property type="entry name" value="HTH-type_Tx_Regulator"/>
</dbReference>
<reference evidence="4 5" key="1">
    <citation type="journal article" date="2023" name="Int. J. Syst. Evol. Microbiol.">
        <title>Lactiplantibacillus brownii sp. nov., a novel psychrotolerant species isolated from sauerkraut.</title>
        <authorList>
            <person name="Heng Y.C."/>
            <person name="Silvaraju S."/>
            <person name="Lee J.K.Y."/>
            <person name="Kittelmann S."/>
        </authorList>
    </citation>
    <scope>NUCLEOTIDE SEQUENCE [LARGE SCALE GENOMIC DNA]</scope>
    <source>
        <strain evidence="4 5">WILCCON 0030</strain>
    </source>
</reference>
<feature type="domain" description="HTH tetR-type" evidence="3">
    <location>
        <begin position="9"/>
        <end position="69"/>
    </location>
</feature>
<feature type="DNA-binding region" description="H-T-H motif" evidence="2">
    <location>
        <begin position="32"/>
        <end position="51"/>
    </location>
</feature>
<proteinExistence type="predicted"/>
<keyword evidence="1 2" id="KW-0238">DNA-binding</keyword>
<gene>
    <name evidence="4" type="ORF">RA086_12180</name>
</gene>
<dbReference type="InterPro" id="IPR039532">
    <property type="entry name" value="TetR_C_Firmicutes"/>
</dbReference>
<dbReference type="RefSeq" id="WP_308704054.1">
    <property type="nucleotide sequence ID" value="NZ_JAVCWF010000001.1"/>
</dbReference>
<sequence length="190" mass="21574">MIKNPSITAATRQNFIEAFCQLSQTEPVTKITVRELTQRAGYNRSTFYQYFDDVYDLLTAIEDLVLTQIMQNLANSFDQGTLAETFVTAFSQAHATLASYYEVVLTDSDQARFTKRLKVMITSWLTTNYQLATTDTQLMYVVDFYLSGVIAVIERWIKQQRDLPTTTLAALIRGMIDDGLAPQLILLKGK</sequence>